<gene>
    <name evidence="1" type="ORF">ACOC_LOCUS9539</name>
</gene>
<reference evidence="1 2" key="2">
    <citation type="submission" date="2018-11" db="EMBL/GenBank/DDBJ databases">
        <authorList>
            <consortium name="Pathogen Informatics"/>
        </authorList>
    </citation>
    <scope>NUCLEOTIDE SEQUENCE [LARGE SCALE GENOMIC DNA]</scope>
    <source>
        <strain evidence="1 2">Costa Rica</strain>
    </source>
</reference>
<dbReference type="Proteomes" id="UP000267027">
    <property type="component" value="Unassembled WGS sequence"/>
</dbReference>
<protein>
    <submittedName>
        <fullName evidence="1 3">Uncharacterized protein</fullName>
    </submittedName>
</protein>
<dbReference type="AlphaFoldDB" id="A0A0R3PUG3"/>
<name>A0A0R3PUG3_ANGCS</name>
<accession>A0A0R3PUG3</accession>
<organism evidence="3">
    <name type="scientific">Angiostrongylus costaricensis</name>
    <name type="common">Nematode worm</name>
    <dbReference type="NCBI Taxonomy" id="334426"/>
    <lineage>
        <taxon>Eukaryota</taxon>
        <taxon>Metazoa</taxon>
        <taxon>Ecdysozoa</taxon>
        <taxon>Nematoda</taxon>
        <taxon>Chromadorea</taxon>
        <taxon>Rhabditida</taxon>
        <taxon>Rhabditina</taxon>
        <taxon>Rhabditomorpha</taxon>
        <taxon>Strongyloidea</taxon>
        <taxon>Metastrongylidae</taxon>
        <taxon>Angiostrongylus</taxon>
    </lineage>
</organism>
<dbReference type="EMBL" id="UYYA01004314">
    <property type="protein sequence ID" value="VDM61124.1"/>
    <property type="molecule type" value="Genomic_DNA"/>
</dbReference>
<evidence type="ECO:0000313" key="2">
    <source>
        <dbReference type="Proteomes" id="UP000267027"/>
    </source>
</evidence>
<dbReference type="WBParaSite" id="ACOC_0000953801-mRNA-1">
    <property type="protein sequence ID" value="ACOC_0000953801-mRNA-1"/>
    <property type="gene ID" value="ACOC_0000953801"/>
</dbReference>
<evidence type="ECO:0000313" key="3">
    <source>
        <dbReference type="WBParaSite" id="ACOC_0000953801-mRNA-1"/>
    </source>
</evidence>
<keyword evidence="2" id="KW-1185">Reference proteome</keyword>
<reference evidence="3" key="1">
    <citation type="submission" date="2017-02" db="UniProtKB">
        <authorList>
            <consortium name="WormBaseParasite"/>
        </authorList>
    </citation>
    <scope>IDENTIFICATION</scope>
</reference>
<proteinExistence type="predicted"/>
<evidence type="ECO:0000313" key="1">
    <source>
        <dbReference type="EMBL" id="VDM61124.1"/>
    </source>
</evidence>
<sequence>MSAFFLSCQKSLYQFGFPSWVALPWPREQDRINDLHSNHCTHIIPTIAMNIHIFIKERYFYNYYSFDIEKMLNIRKANGRRRLSHLSDDTTYRLFLIFNATGGLITRIGLHSGKKNILLSQIFQIF</sequence>